<dbReference type="GO" id="GO:0004565">
    <property type="term" value="F:beta-galactosidase activity"/>
    <property type="evidence" value="ECO:0007669"/>
    <property type="project" value="UniProtKB-EC"/>
</dbReference>
<dbReference type="PROSITE" id="PS51318">
    <property type="entry name" value="TAT"/>
    <property type="match status" value="1"/>
</dbReference>
<dbReference type="InterPro" id="IPR006311">
    <property type="entry name" value="TAT_signal"/>
</dbReference>
<dbReference type="InterPro" id="IPR008979">
    <property type="entry name" value="Galactose-bd-like_sf"/>
</dbReference>
<dbReference type="InterPro" id="IPR001944">
    <property type="entry name" value="Glycoside_Hdrlase_35"/>
</dbReference>
<dbReference type="Pfam" id="PF01301">
    <property type="entry name" value="Glyco_hydro_35"/>
    <property type="match status" value="1"/>
</dbReference>
<evidence type="ECO:0000256" key="1">
    <source>
        <dbReference type="ARBA" id="ARBA00009809"/>
    </source>
</evidence>
<evidence type="ECO:0000313" key="7">
    <source>
        <dbReference type="EMBL" id="WQH05274.1"/>
    </source>
</evidence>
<dbReference type="InterPro" id="IPR031330">
    <property type="entry name" value="Gly_Hdrlase_35_cat"/>
</dbReference>
<dbReference type="PROSITE" id="PS50022">
    <property type="entry name" value="FA58C_3"/>
    <property type="match status" value="1"/>
</dbReference>
<dbReference type="EC" id="3.2.1.23" evidence="4"/>
<dbReference type="Pfam" id="PF00754">
    <property type="entry name" value="F5_F8_type_C"/>
    <property type="match status" value="1"/>
</dbReference>
<evidence type="ECO:0000256" key="4">
    <source>
        <dbReference type="RuleBase" id="RU000675"/>
    </source>
</evidence>
<dbReference type="Pfam" id="PF21467">
    <property type="entry name" value="BetaGal_gal-bd"/>
    <property type="match status" value="1"/>
</dbReference>
<evidence type="ECO:0000259" key="6">
    <source>
        <dbReference type="PROSITE" id="PS50022"/>
    </source>
</evidence>
<accession>A0ABZ0Y069</accession>
<dbReference type="InterPro" id="IPR000421">
    <property type="entry name" value="FA58C"/>
</dbReference>
<keyword evidence="2 4" id="KW-0378">Hydrolase</keyword>
<dbReference type="Gene3D" id="2.60.120.260">
    <property type="entry name" value="Galactose-binding domain-like"/>
    <property type="match status" value="3"/>
</dbReference>
<evidence type="ECO:0000256" key="2">
    <source>
        <dbReference type="ARBA" id="ARBA00022801"/>
    </source>
</evidence>
<dbReference type="GeneID" id="43166153"/>
<name>A0ABZ0Y069_9BURK</name>
<dbReference type="InterPro" id="IPR019801">
    <property type="entry name" value="Glyco_hydro_35_CS"/>
</dbReference>
<evidence type="ECO:0000256" key="5">
    <source>
        <dbReference type="RuleBase" id="RU003679"/>
    </source>
</evidence>
<dbReference type="SUPFAM" id="SSF49785">
    <property type="entry name" value="Galactose-binding domain-like"/>
    <property type="match status" value="2"/>
</dbReference>
<sequence>MTTYTKIPSSLSSPARRRVLRRAAELGAVAGGLLLPMAATVHAAGSPRFAITDTDFVLDGQRLQIRCGEMHFARVPREYWGHRLKAIKAMGLNTVCAYLFWNYHEWREGKYDWEGQRDAAEFCRLAQQEGLWVILRPGPYACAEWEMGGLPWWLLKHPGDAFLRTRDEGFMAPARRWMKEVGRVLGQQQITHGGPILMVQVENEYGFFGEDLDYMRAMRQVLLDGGFDVPLFQCNPTNAVVKTHIPELFSVANFGSDPAAGFKALDQVQKGPRMCGEYYSGWFDTWGSPHKRGPADRAVADIQAMLKANGSFSLYMAHGGTSFGLWGGCDRPFRPDTSSYDYDAPISEAGWMGEKFEAYRAGMKPYLLPGETLPPAPRHNPVIAVAPFSFKQSASVFTSLPPKLIKAVSPQPLETYDISRGIVSYRITLPAGPAGTLEAAKVRDLAWVYLDGKLAGTMDTRYRRFKVDLPARSKPVTLEILLYTIARVNFGVEIHDRKGMHGPVTLAGQPLENWDIRAIDFDADAVLPPLAWKTGRTAGPAFWRASFDVASTGDTFLDMSTWGQGIVWVNGRCLGRYWSIGPTQTMYLPGPWLKRGANEVVVLDLTGPQVARSAGLKTPVLDQLKPDRDLPRPPSTARAQLDGVKPVHEGEFQRGAATQDVKFAQPATGRQFCLESLDAFDGKQFAAIAELALLGPDGKTLNQSNWTIAFVDSEEVSKEDGGALNAINGQNTDHWHTSYSGKARTTGHPHRIIIDLGKTDTVAGMRYTPRQGPEGVTGRIRRYRAYVGDRLVVDR</sequence>
<keyword evidence="3 4" id="KW-0326">Glycosidase</keyword>
<dbReference type="InterPro" id="IPR017853">
    <property type="entry name" value="GH"/>
</dbReference>
<dbReference type="PROSITE" id="PS01182">
    <property type="entry name" value="GLYCOSYL_HYDROL_F35"/>
    <property type="match status" value="1"/>
</dbReference>
<evidence type="ECO:0000256" key="3">
    <source>
        <dbReference type="ARBA" id="ARBA00023295"/>
    </source>
</evidence>
<dbReference type="PANTHER" id="PTHR23421">
    <property type="entry name" value="BETA-GALACTOSIDASE RELATED"/>
    <property type="match status" value="1"/>
</dbReference>
<comment type="catalytic activity">
    <reaction evidence="4">
        <text>Hydrolysis of terminal non-reducing beta-D-galactose residues in beta-D-galactosides.</text>
        <dbReference type="EC" id="3.2.1.23"/>
    </reaction>
</comment>
<dbReference type="PRINTS" id="PR00742">
    <property type="entry name" value="GLHYDRLASE35"/>
</dbReference>
<evidence type="ECO:0000313" key="8">
    <source>
        <dbReference type="Proteomes" id="UP001326110"/>
    </source>
</evidence>
<keyword evidence="8" id="KW-1185">Reference proteome</keyword>
<reference evidence="7 8" key="1">
    <citation type="submission" date="2023-11" db="EMBL/GenBank/DDBJ databases">
        <title>MicrobeMod: A computational toolkit for identifying prokaryotic methylation and restriction-modification with nanopore sequencing.</title>
        <authorList>
            <person name="Crits-Christoph A."/>
            <person name="Kang S.C."/>
            <person name="Lee H."/>
            <person name="Ostrov N."/>
        </authorList>
    </citation>
    <scope>NUCLEOTIDE SEQUENCE [LARGE SCALE GENOMIC DNA]</scope>
    <source>
        <strain evidence="7 8">ATCC 25935</strain>
    </source>
</reference>
<dbReference type="Pfam" id="PF21317">
    <property type="entry name" value="BetaGal_ABD_1"/>
    <property type="match status" value="1"/>
</dbReference>
<dbReference type="EMBL" id="CP140152">
    <property type="protein sequence ID" value="WQH05274.1"/>
    <property type="molecule type" value="Genomic_DNA"/>
</dbReference>
<dbReference type="InterPro" id="IPR048912">
    <property type="entry name" value="BetaGal1-like_ABD1"/>
</dbReference>
<dbReference type="RefSeq" id="WP_019924631.1">
    <property type="nucleotide sequence ID" value="NZ_CP140152.1"/>
</dbReference>
<protein>
    <recommendedName>
        <fullName evidence="4">Beta-galactosidase</fullName>
        <ecNumber evidence="4">3.2.1.23</ecNumber>
    </recommendedName>
</protein>
<dbReference type="Proteomes" id="UP001326110">
    <property type="component" value="Chromosome"/>
</dbReference>
<organism evidence="7 8">
    <name type="scientific">Duganella zoogloeoides</name>
    <dbReference type="NCBI Taxonomy" id="75659"/>
    <lineage>
        <taxon>Bacteria</taxon>
        <taxon>Pseudomonadati</taxon>
        <taxon>Pseudomonadota</taxon>
        <taxon>Betaproteobacteria</taxon>
        <taxon>Burkholderiales</taxon>
        <taxon>Oxalobacteraceae</taxon>
        <taxon>Telluria group</taxon>
        <taxon>Duganella</taxon>
    </lineage>
</organism>
<proteinExistence type="inferred from homology"/>
<feature type="domain" description="F5/8 type C" evidence="6">
    <location>
        <begin position="689"/>
        <end position="795"/>
    </location>
</feature>
<dbReference type="InterPro" id="IPR048913">
    <property type="entry name" value="BetaGal_gal-bd"/>
</dbReference>
<gene>
    <name evidence="7" type="ORF">SR858_02775</name>
</gene>
<comment type="similarity">
    <text evidence="1 5">Belongs to the glycosyl hydrolase 35 family.</text>
</comment>
<dbReference type="Gene3D" id="3.20.20.80">
    <property type="entry name" value="Glycosidases"/>
    <property type="match status" value="1"/>
</dbReference>
<dbReference type="SUPFAM" id="SSF51445">
    <property type="entry name" value="(Trans)glycosidases"/>
    <property type="match status" value="1"/>
</dbReference>